<comment type="caution">
    <text evidence="1">The sequence shown here is derived from an EMBL/GenBank/DDBJ whole genome shotgun (WGS) entry which is preliminary data.</text>
</comment>
<accession>A0A2N3IRH0</accession>
<gene>
    <name evidence="1" type="ORF">AOX56_05230</name>
</gene>
<protein>
    <recommendedName>
        <fullName evidence="3">DUF2927 domain-containing protein</fullName>
    </recommendedName>
</protein>
<evidence type="ECO:0008006" key="3">
    <source>
        <dbReference type="Google" id="ProtNLM"/>
    </source>
</evidence>
<dbReference type="EMBL" id="LJZX01000056">
    <property type="protein sequence ID" value="PKQ74282.1"/>
    <property type="molecule type" value="Genomic_DNA"/>
</dbReference>
<name>A0A2N3IRH0_AERSO</name>
<reference evidence="1 2" key="1">
    <citation type="journal article" date="2017" name="Front. Microbiol.">
        <title>Strong Genomic and Phenotypic Heterogeneity in the Aeromonas sobria Species Complex.</title>
        <authorList>
            <person name="Gauthier J."/>
            <person name="Vincent A.T."/>
            <person name="Charette S.J."/>
            <person name="Derome N."/>
        </authorList>
    </citation>
    <scope>NUCLEOTIDE SEQUENCE [LARGE SCALE GENOMIC DNA]</scope>
    <source>
        <strain evidence="1 2">JF2635</strain>
    </source>
</reference>
<evidence type="ECO:0000313" key="2">
    <source>
        <dbReference type="Proteomes" id="UP000233526"/>
    </source>
</evidence>
<dbReference type="Pfam" id="PF11150">
    <property type="entry name" value="DUF2927"/>
    <property type="match status" value="1"/>
</dbReference>
<sequence>MSFAAIPYSATRFIATVVIANLSSATRPRRGSRGLLALLLLLAGHSARADERWQSDSYLVESFMAIAMEREYGEAKQTRFARWQQPIRLQLINESGDKPLQAEVVKVQAAHLARITGHPISMVTAKPNLTLIMTDYSKMKSWANRTMGNDPSVNIALKEGLCLANFATNPQHEISRATIIIPVDYSRAKGRFLDCVVEEFTQVMGLPNDSDKVFPSIFNDNSIDSFLTGLDYALLKMAYHPALKPGMSSDEIRAALPTALADLRAKGEIREANRRVQQQSLKSWAGL</sequence>
<dbReference type="RefSeq" id="WP_101319939.1">
    <property type="nucleotide sequence ID" value="NZ_CAWNSS010000056.1"/>
</dbReference>
<proteinExistence type="predicted"/>
<dbReference type="AlphaFoldDB" id="A0A2N3IRH0"/>
<dbReference type="InterPro" id="IPR021323">
    <property type="entry name" value="DUF2927"/>
</dbReference>
<evidence type="ECO:0000313" key="1">
    <source>
        <dbReference type="EMBL" id="PKQ74282.1"/>
    </source>
</evidence>
<dbReference type="Proteomes" id="UP000233526">
    <property type="component" value="Unassembled WGS sequence"/>
</dbReference>
<organism evidence="1 2">
    <name type="scientific">Aeromonas sobria</name>
    <dbReference type="NCBI Taxonomy" id="646"/>
    <lineage>
        <taxon>Bacteria</taxon>
        <taxon>Pseudomonadati</taxon>
        <taxon>Pseudomonadota</taxon>
        <taxon>Gammaproteobacteria</taxon>
        <taxon>Aeromonadales</taxon>
        <taxon>Aeromonadaceae</taxon>
        <taxon>Aeromonas</taxon>
    </lineage>
</organism>